<dbReference type="Proteomes" id="UP000886998">
    <property type="component" value="Unassembled WGS sequence"/>
</dbReference>
<keyword evidence="3" id="KW-0206">Cytoskeleton</keyword>
<comment type="caution">
    <text evidence="6">The sequence shown here is derived from an EMBL/GenBank/DDBJ whole genome shotgun (WGS) entry which is preliminary data.</text>
</comment>
<protein>
    <recommendedName>
        <fullName evidence="5">Cilia-and flagella-associated protein 96</fullName>
    </recommendedName>
</protein>
<dbReference type="GO" id="GO:0005881">
    <property type="term" value="C:cytoplasmic microtubule"/>
    <property type="evidence" value="ECO:0007669"/>
    <property type="project" value="TreeGrafter"/>
</dbReference>
<proteinExistence type="inferred from homology"/>
<evidence type="ECO:0000256" key="5">
    <source>
        <dbReference type="ARBA" id="ARBA00035693"/>
    </source>
</evidence>
<name>A0A8X7CBH2_9ARAC</name>
<comment type="similarity">
    <text evidence="4">Belongs to the CFAP96 family.</text>
</comment>
<dbReference type="PANTHER" id="PTHR31144">
    <property type="entry name" value="UPF0602 PROTEIN C4ORF47"/>
    <property type="match status" value="1"/>
</dbReference>
<evidence type="ECO:0000313" key="6">
    <source>
        <dbReference type="EMBL" id="GFY60242.1"/>
    </source>
</evidence>
<organism evidence="6 7">
    <name type="scientific">Trichonephila inaurata madagascariensis</name>
    <dbReference type="NCBI Taxonomy" id="2747483"/>
    <lineage>
        <taxon>Eukaryota</taxon>
        <taxon>Metazoa</taxon>
        <taxon>Ecdysozoa</taxon>
        <taxon>Arthropoda</taxon>
        <taxon>Chelicerata</taxon>
        <taxon>Arachnida</taxon>
        <taxon>Araneae</taxon>
        <taxon>Araneomorphae</taxon>
        <taxon>Entelegynae</taxon>
        <taxon>Araneoidea</taxon>
        <taxon>Nephilidae</taxon>
        <taxon>Trichonephila</taxon>
        <taxon>Trichonephila inaurata</taxon>
    </lineage>
</organism>
<gene>
    <name evidence="6" type="primary">CD047_0</name>
    <name evidence="6" type="ORF">TNIN_500001</name>
</gene>
<evidence type="ECO:0000256" key="1">
    <source>
        <dbReference type="ARBA" id="ARBA00004300"/>
    </source>
</evidence>
<comment type="subcellular location">
    <subcellularLocation>
        <location evidence="1">Cytoplasm</location>
        <location evidence="1">Cytoskeleton</location>
        <location evidence="1">Microtubule organizing center</location>
        <location evidence="1">Centrosome</location>
    </subcellularLocation>
</comment>
<dbReference type="InterPro" id="IPR029358">
    <property type="entry name" value="CFAP96"/>
</dbReference>
<sequence length="104" mass="12063">MGEKEERQGPDLTRIGLFKEMSYLEYSPPKLVFNEASCKGKQMMTNCTKTKTAMQDGYFNKSFPRIFEGEAYSDPIRLRRLNRLEAAKKNPDVKFIYSNPSKKP</sequence>
<evidence type="ECO:0000256" key="4">
    <source>
        <dbReference type="ARBA" id="ARBA00035656"/>
    </source>
</evidence>
<dbReference type="GO" id="GO:0005813">
    <property type="term" value="C:centrosome"/>
    <property type="evidence" value="ECO:0007669"/>
    <property type="project" value="UniProtKB-SubCell"/>
</dbReference>
<keyword evidence="7" id="KW-1185">Reference proteome</keyword>
<evidence type="ECO:0000256" key="3">
    <source>
        <dbReference type="ARBA" id="ARBA00023212"/>
    </source>
</evidence>
<accession>A0A8X7CBH2</accession>
<keyword evidence="2" id="KW-0963">Cytoplasm</keyword>
<dbReference type="PANTHER" id="PTHR31144:SF1">
    <property type="entry name" value="UPF0602 PROTEIN C4ORF47"/>
    <property type="match status" value="1"/>
</dbReference>
<evidence type="ECO:0000256" key="2">
    <source>
        <dbReference type="ARBA" id="ARBA00022490"/>
    </source>
</evidence>
<dbReference type="Pfam" id="PF15239">
    <property type="entry name" value="CFAP96-like"/>
    <property type="match status" value="1"/>
</dbReference>
<reference evidence="6" key="1">
    <citation type="submission" date="2020-08" db="EMBL/GenBank/DDBJ databases">
        <title>Multicomponent nature underlies the extraordinary mechanical properties of spider dragline silk.</title>
        <authorList>
            <person name="Kono N."/>
            <person name="Nakamura H."/>
            <person name="Mori M."/>
            <person name="Yoshida Y."/>
            <person name="Ohtoshi R."/>
            <person name="Malay A.D."/>
            <person name="Moran D.A.P."/>
            <person name="Tomita M."/>
            <person name="Numata K."/>
            <person name="Arakawa K."/>
        </authorList>
    </citation>
    <scope>NUCLEOTIDE SEQUENCE</scope>
</reference>
<evidence type="ECO:0000313" key="7">
    <source>
        <dbReference type="Proteomes" id="UP000886998"/>
    </source>
</evidence>
<dbReference type="OrthoDB" id="283553at2759"/>
<dbReference type="EMBL" id="BMAV01013066">
    <property type="protein sequence ID" value="GFY60242.1"/>
    <property type="molecule type" value="Genomic_DNA"/>
</dbReference>
<dbReference type="AlphaFoldDB" id="A0A8X7CBH2"/>